<dbReference type="GO" id="GO:0006888">
    <property type="term" value="P:endoplasmic reticulum to Golgi vesicle-mediated transport"/>
    <property type="evidence" value="ECO:0007669"/>
    <property type="project" value="UniProtKB-UniRule"/>
</dbReference>
<evidence type="ECO:0000313" key="9">
    <source>
        <dbReference type="Proteomes" id="UP001149813"/>
    </source>
</evidence>
<keyword evidence="2 6" id="KW-0256">Endoplasmic reticulum</keyword>
<comment type="similarity">
    <text evidence="5">Belongs to the TRAPP small subunits family. BET5 subfamily.</text>
</comment>
<protein>
    <recommendedName>
        <fullName evidence="6">Trafficking protein particle complex subunit</fullName>
    </recommendedName>
</protein>
<comment type="caution">
    <text evidence="8">The sequence shown here is derived from an EMBL/GenBank/DDBJ whole genome shotgun (WGS) entry which is preliminary data.</text>
</comment>
<dbReference type="CDD" id="cd14855">
    <property type="entry name" value="TRAPPC1_MUM2"/>
    <property type="match status" value="1"/>
</dbReference>
<feature type="compositionally biased region" description="Polar residues" evidence="7">
    <location>
        <begin position="52"/>
        <end position="68"/>
    </location>
</feature>
<dbReference type="OrthoDB" id="3364529at2759"/>
<proteinExistence type="inferred from homology"/>
<dbReference type="GO" id="GO:0030008">
    <property type="term" value="C:TRAPP complex"/>
    <property type="evidence" value="ECO:0007669"/>
    <property type="project" value="UniProtKB-UniRule"/>
</dbReference>
<keyword evidence="9" id="KW-1185">Reference proteome</keyword>
<organism evidence="8 9">
    <name type="scientific">Coemansia erecta</name>
    <dbReference type="NCBI Taxonomy" id="147472"/>
    <lineage>
        <taxon>Eukaryota</taxon>
        <taxon>Fungi</taxon>
        <taxon>Fungi incertae sedis</taxon>
        <taxon>Zoopagomycota</taxon>
        <taxon>Kickxellomycotina</taxon>
        <taxon>Kickxellomycetes</taxon>
        <taxon>Kickxellales</taxon>
        <taxon>Kickxellaceae</taxon>
        <taxon>Coemansia</taxon>
    </lineage>
</organism>
<dbReference type="SMART" id="SM01399">
    <property type="entry name" value="Sybindin"/>
    <property type="match status" value="1"/>
</dbReference>
<evidence type="ECO:0000256" key="2">
    <source>
        <dbReference type="ARBA" id="ARBA00022824"/>
    </source>
</evidence>
<evidence type="ECO:0000256" key="1">
    <source>
        <dbReference type="ARBA" id="ARBA00022448"/>
    </source>
</evidence>
<dbReference type="PANTHER" id="PTHR23249">
    <property type="entry name" value="TRAFFICKING PROTEIN PARTICLE COMPLEX SUBUNIT"/>
    <property type="match status" value="1"/>
</dbReference>
<evidence type="ECO:0000256" key="3">
    <source>
        <dbReference type="ARBA" id="ARBA00022892"/>
    </source>
</evidence>
<dbReference type="Proteomes" id="UP001149813">
    <property type="component" value="Unassembled WGS sequence"/>
</dbReference>
<feature type="region of interest" description="Disordered" evidence="7">
    <location>
        <begin position="50"/>
        <end position="70"/>
    </location>
</feature>
<comment type="subunit">
    <text evidence="6">Part of the multisubunit transport protein particle (TRAPP) complex.</text>
</comment>
<dbReference type="Pfam" id="PF04099">
    <property type="entry name" value="Sybindin"/>
    <property type="match status" value="1"/>
</dbReference>
<reference evidence="8" key="1">
    <citation type="submission" date="2022-07" db="EMBL/GenBank/DDBJ databases">
        <title>Phylogenomic reconstructions and comparative analyses of Kickxellomycotina fungi.</title>
        <authorList>
            <person name="Reynolds N.K."/>
            <person name="Stajich J.E."/>
            <person name="Barry K."/>
            <person name="Grigoriev I.V."/>
            <person name="Crous P."/>
            <person name="Smith M.E."/>
        </authorList>
    </citation>
    <scope>NUCLEOTIDE SEQUENCE</scope>
    <source>
        <strain evidence="8">NBRC 32514</strain>
    </source>
</reference>
<evidence type="ECO:0000313" key="8">
    <source>
        <dbReference type="EMBL" id="KAJ1720430.1"/>
    </source>
</evidence>
<gene>
    <name evidence="8" type="primary">bet5</name>
    <name evidence="8" type="ORF">LPJ53_004937</name>
</gene>
<dbReference type="InterPro" id="IPR011012">
    <property type="entry name" value="Longin-like_dom_sf"/>
</dbReference>
<dbReference type="PANTHER" id="PTHR23249:SF16">
    <property type="entry name" value="TRAFFICKING PROTEIN PARTICLE COMPLEX SUBUNIT 1"/>
    <property type="match status" value="1"/>
</dbReference>
<evidence type="ECO:0000256" key="7">
    <source>
        <dbReference type="SAM" id="MobiDB-lite"/>
    </source>
</evidence>
<dbReference type="GO" id="GO:0005783">
    <property type="term" value="C:endoplasmic reticulum"/>
    <property type="evidence" value="ECO:0007669"/>
    <property type="project" value="UniProtKB-SubCell"/>
</dbReference>
<sequence length="196" mass="21994">MVLVYNIYIFDKHCECVFYTEWNRHNSPLASTHRLSDARQSADGARALVWPTNPTSTAHRPSTGSQHSPMDEEAKLVYGAVFSTRNIINKLNAQDGPRGGNPGGFMSFATNTYRLHYYESPTGVKFVVNTDVATTNMQPALEMIYRNIYVEYVVKNPLFHVDPSKSAPIENDYFRAVLNNYIREISSSATMSSALG</sequence>
<evidence type="ECO:0000256" key="4">
    <source>
        <dbReference type="ARBA" id="ARBA00023034"/>
    </source>
</evidence>
<keyword evidence="1 6" id="KW-0813">Transport</keyword>
<name>A0A9W8CNN8_9FUNG</name>
<dbReference type="InterPro" id="IPR007233">
    <property type="entry name" value="TRAPPC"/>
</dbReference>
<accession>A0A9W8CNN8</accession>
<dbReference type="AlphaFoldDB" id="A0A9W8CNN8"/>
<evidence type="ECO:0000256" key="6">
    <source>
        <dbReference type="RuleBase" id="RU366065"/>
    </source>
</evidence>
<dbReference type="SUPFAM" id="SSF64356">
    <property type="entry name" value="SNARE-like"/>
    <property type="match status" value="1"/>
</dbReference>
<dbReference type="Gene3D" id="3.30.450.70">
    <property type="match status" value="1"/>
</dbReference>
<keyword evidence="4 6" id="KW-0333">Golgi apparatus</keyword>
<comment type="subcellular location">
    <subcellularLocation>
        <location evidence="6">Endoplasmic reticulum</location>
    </subcellularLocation>
    <subcellularLocation>
        <location evidence="6">Golgi apparatus</location>
        <location evidence="6">cis-Golgi network</location>
    </subcellularLocation>
</comment>
<dbReference type="EMBL" id="JANBOJ010000259">
    <property type="protein sequence ID" value="KAJ1720430.1"/>
    <property type="molecule type" value="Genomic_DNA"/>
</dbReference>
<evidence type="ECO:0000256" key="5">
    <source>
        <dbReference type="ARBA" id="ARBA00038167"/>
    </source>
</evidence>
<keyword evidence="3 6" id="KW-0931">ER-Golgi transport</keyword>
<dbReference type="GO" id="GO:0005794">
    <property type="term" value="C:Golgi apparatus"/>
    <property type="evidence" value="ECO:0007669"/>
    <property type="project" value="UniProtKB-SubCell"/>
</dbReference>